<comment type="caution">
    <text evidence="3">The sequence shown here is derived from an EMBL/GenBank/DDBJ whole genome shotgun (WGS) entry which is preliminary data.</text>
</comment>
<dbReference type="RefSeq" id="WP_161084085.1">
    <property type="nucleotide sequence ID" value="NZ_WWCX01000019.1"/>
</dbReference>
<reference evidence="3" key="1">
    <citation type="submission" date="2019-12" db="EMBL/GenBank/DDBJ databases">
        <title>Novel species isolated from a subtropical stream in China.</title>
        <authorList>
            <person name="Lu H."/>
        </authorList>
    </citation>
    <scope>NUCLEOTIDE SEQUENCE [LARGE SCALE GENOMIC DNA]</scope>
    <source>
        <strain evidence="3">FT81W</strain>
    </source>
</reference>
<organism evidence="3 4">
    <name type="scientific">Duganella vulcania</name>
    <dbReference type="NCBI Taxonomy" id="2692166"/>
    <lineage>
        <taxon>Bacteria</taxon>
        <taxon>Pseudomonadati</taxon>
        <taxon>Pseudomonadota</taxon>
        <taxon>Betaproteobacteria</taxon>
        <taxon>Burkholderiales</taxon>
        <taxon>Oxalobacteraceae</taxon>
        <taxon>Telluria group</taxon>
        <taxon>Duganella</taxon>
    </lineage>
</organism>
<name>A0A845GNB8_9BURK</name>
<proteinExistence type="predicted"/>
<dbReference type="EMBL" id="WWCX01000019">
    <property type="protein sequence ID" value="MYM94935.1"/>
    <property type="molecule type" value="Genomic_DNA"/>
</dbReference>
<dbReference type="InterPro" id="IPR023210">
    <property type="entry name" value="NADP_OxRdtase_dom"/>
</dbReference>
<dbReference type="InterPro" id="IPR036812">
    <property type="entry name" value="NAD(P)_OxRdtase_dom_sf"/>
</dbReference>
<evidence type="ECO:0000313" key="3">
    <source>
        <dbReference type="EMBL" id="MYM94935.1"/>
    </source>
</evidence>
<dbReference type="PROSITE" id="PS51257">
    <property type="entry name" value="PROKAR_LIPOPROTEIN"/>
    <property type="match status" value="1"/>
</dbReference>
<dbReference type="SUPFAM" id="SSF51430">
    <property type="entry name" value="NAD(P)-linked oxidoreductase"/>
    <property type="match status" value="1"/>
</dbReference>
<evidence type="ECO:0000256" key="1">
    <source>
        <dbReference type="ARBA" id="ARBA00023002"/>
    </source>
</evidence>
<dbReference type="PANTHER" id="PTHR43625">
    <property type="entry name" value="AFLATOXIN B1 ALDEHYDE REDUCTASE"/>
    <property type="match status" value="1"/>
</dbReference>
<dbReference type="InterPro" id="IPR050791">
    <property type="entry name" value="Aldo-Keto_reductase"/>
</dbReference>
<dbReference type="Proteomes" id="UP000447355">
    <property type="component" value="Unassembled WGS sequence"/>
</dbReference>
<dbReference type="GO" id="GO:0005737">
    <property type="term" value="C:cytoplasm"/>
    <property type="evidence" value="ECO:0007669"/>
    <property type="project" value="TreeGrafter"/>
</dbReference>
<dbReference type="PANTHER" id="PTHR43625:SF40">
    <property type="entry name" value="ALDO-KETO REDUCTASE YAKC [NADP(+)]"/>
    <property type="match status" value="1"/>
</dbReference>
<dbReference type="Pfam" id="PF00248">
    <property type="entry name" value="Aldo_ket_red"/>
    <property type="match status" value="1"/>
</dbReference>
<dbReference type="CDD" id="cd19076">
    <property type="entry name" value="AKR_AKR13A_13D"/>
    <property type="match status" value="1"/>
</dbReference>
<feature type="domain" description="NADP-dependent oxidoreductase" evidence="2">
    <location>
        <begin position="16"/>
        <end position="311"/>
    </location>
</feature>
<gene>
    <name evidence="3" type="ORF">GTP90_13785</name>
</gene>
<dbReference type="Gene3D" id="3.20.20.100">
    <property type="entry name" value="NADP-dependent oxidoreductase domain"/>
    <property type="match status" value="1"/>
</dbReference>
<dbReference type="AlphaFoldDB" id="A0A845GNB8"/>
<protein>
    <submittedName>
        <fullName evidence="3">Aldo/keto reductase</fullName>
    </submittedName>
</protein>
<sequence length="332" mass="36178">MKQRKLGSGGLQVSAIGLGCMGMSFAYGGGDDAESIRTMHRAVEMGVTFFDTAEVYGPYVNEELVGKALRSVRDKVRIATKFGFRILPHGQGLQRMAGVDSRPEHIREAVTGSLRRLGIETIDLLYQHRPDPSVPVEEVVGVMAELVREGKVRHLGLSEVSAATVRRAHAVHPIAAVQSEYSLWSRDPEQQVLPVCRELGIGFVPYSPLGRGFLTGEMTSPDGLAHDDFRRTLPRFQDAAMRDNLALIRQLQQLADGHGMTVAQLALAWLLHQGEDIVPIPGARQLGHLEENCGAAEITLGTADLAAIDAIFKEGNVHGARYAQGDFDLLEN</sequence>
<accession>A0A845GNB8</accession>
<evidence type="ECO:0000313" key="4">
    <source>
        <dbReference type="Proteomes" id="UP000447355"/>
    </source>
</evidence>
<dbReference type="GO" id="GO:0016491">
    <property type="term" value="F:oxidoreductase activity"/>
    <property type="evidence" value="ECO:0007669"/>
    <property type="project" value="UniProtKB-KW"/>
</dbReference>
<evidence type="ECO:0000259" key="2">
    <source>
        <dbReference type="Pfam" id="PF00248"/>
    </source>
</evidence>
<keyword evidence="1" id="KW-0560">Oxidoreductase</keyword>